<proteinExistence type="predicted"/>
<evidence type="ECO:0000256" key="11">
    <source>
        <dbReference type="ARBA" id="ARBA00023136"/>
    </source>
</evidence>
<keyword evidence="10" id="KW-0902">Two-component regulatory system</keyword>
<evidence type="ECO:0000259" key="14">
    <source>
        <dbReference type="Pfam" id="PF06580"/>
    </source>
</evidence>
<dbReference type="SUPFAM" id="SSF55874">
    <property type="entry name" value="ATPase domain of HSP90 chaperone/DNA topoisomerase II/histidine kinase"/>
    <property type="match status" value="1"/>
</dbReference>
<dbReference type="InterPro" id="IPR010559">
    <property type="entry name" value="Sig_transdc_His_kin_internal"/>
</dbReference>
<feature type="domain" description="Signal transduction histidine kinase internal region" evidence="14">
    <location>
        <begin position="380"/>
        <end position="462"/>
    </location>
</feature>
<evidence type="ECO:0000313" key="16">
    <source>
        <dbReference type="Proteomes" id="UP001596047"/>
    </source>
</evidence>
<dbReference type="EC" id="2.7.13.3" evidence="15"/>
<dbReference type="InterPro" id="IPR003594">
    <property type="entry name" value="HATPase_dom"/>
</dbReference>
<keyword evidence="2" id="KW-1003">Cell membrane</keyword>
<sequence>MWKQQYMFKNLIFFLIPLLIPILILGSLAILITQHFVKQDINLNNLNLLTQTRDNVELILNEMDTLSLGFQTSNNIAVRLKDILNSNALTYDQAVTRDLIADFATAPAYARPFIDSIYIYYNNPAKNMLTSTEGFVSFDRFYDQSWYESYKRAGSGETWLEERQINRYGIEKKRVISVYRKLHTTGTAKVTGVIVLNILPEYIEKMLADLVSKDQTVLIADDHYRVLFQTDRSTLASSQVDLQKIMASSAQSSTIRLGSKAYTVTRLQSNRQGLHYISLIPQTILYRIPIQLSQITISLLVVSLLIGLAITYWLTRKNYNNLKNIVTIIKSVEQGKPLPAQPVKVIDEYGFILQNIIKGFIEQSYLKVLLSERNYRLRFMEMLALQSQINPHFLYNTLEIIYWKTVAITKKPNEASTMIEHLGDILKYALTAPYQQTVMLQKEIQYTEVYLEIQKIRYKDQFKVVWDLDSDPERHFVPKLLLQPLIENSIYHGIKEKNGICGIKIRLRCSSAFITIDVTDSGVGMTKERLQKVRQQLEKEPEESRENESTGDKAQNIGLYNTNKRLILTYGAQYSLRILSKSGWGTSVQIRIPIST</sequence>
<dbReference type="EMBL" id="JBHSOW010000049">
    <property type="protein sequence ID" value="MFC5650389.1"/>
    <property type="molecule type" value="Genomic_DNA"/>
</dbReference>
<dbReference type="PANTHER" id="PTHR34220:SF11">
    <property type="entry name" value="SENSOR PROTEIN KINASE HPTS"/>
    <property type="match status" value="1"/>
</dbReference>
<keyword evidence="11 12" id="KW-0472">Membrane</keyword>
<protein>
    <submittedName>
        <fullName evidence="15">Sensor histidine kinase</fullName>
        <ecNumber evidence="15">2.7.13.3</ecNumber>
    </submittedName>
</protein>
<keyword evidence="7 15" id="KW-0418">Kinase</keyword>
<evidence type="ECO:0000256" key="1">
    <source>
        <dbReference type="ARBA" id="ARBA00004651"/>
    </source>
</evidence>
<feature type="transmembrane region" description="Helical" evidence="12">
    <location>
        <begin position="12"/>
        <end position="32"/>
    </location>
</feature>
<organism evidence="15 16">
    <name type="scientific">Paenibacillus solisilvae</name>
    <dbReference type="NCBI Taxonomy" id="2486751"/>
    <lineage>
        <taxon>Bacteria</taxon>
        <taxon>Bacillati</taxon>
        <taxon>Bacillota</taxon>
        <taxon>Bacilli</taxon>
        <taxon>Bacillales</taxon>
        <taxon>Paenibacillaceae</taxon>
        <taxon>Paenibacillus</taxon>
    </lineage>
</organism>
<dbReference type="GO" id="GO:0004673">
    <property type="term" value="F:protein histidine kinase activity"/>
    <property type="evidence" value="ECO:0007669"/>
    <property type="project" value="UniProtKB-EC"/>
</dbReference>
<keyword evidence="9 12" id="KW-1133">Transmembrane helix</keyword>
<keyword evidence="6" id="KW-0547">Nucleotide-binding</keyword>
<dbReference type="PANTHER" id="PTHR34220">
    <property type="entry name" value="SENSOR HISTIDINE KINASE YPDA"/>
    <property type="match status" value="1"/>
</dbReference>
<keyword evidence="5 12" id="KW-0812">Transmembrane</keyword>
<dbReference type="Pfam" id="PF02518">
    <property type="entry name" value="HATPase_c"/>
    <property type="match status" value="1"/>
</dbReference>
<evidence type="ECO:0000313" key="15">
    <source>
        <dbReference type="EMBL" id="MFC5650389.1"/>
    </source>
</evidence>
<evidence type="ECO:0000259" key="13">
    <source>
        <dbReference type="Pfam" id="PF02518"/>
    </source>
</evidence>
<comment type="caution">
    <text evidence="15">The sequence shown here is derived from an EMBL/GenBank/DDBJ whole genome shotgun (WGS) entry which is preliminary data.</text>
</comment>
<feature type="domain" description="Histidine kinase/HSP90-like ATPase" evidence="13">
    <location>
        <begin position="481"/>
        <end position="594"/>
    </location>
</feature>
<evidence type="ECO:0000256" key="12">
    <source>
        <dbReference type="SAM" id="Phobius"/>
    </source>
</evidence>
<dbReference type="Pfam" id="PF06580">
    <property type="entry name" value="His_kinase"/>
    <property type="match status" value="1"/>
</dbReference>
<dbReference type="Gene3D" id="3.30.565.10">
    <property type="entry name" value="Histidine kinase-like ATPase, C-terminal domain"/>
    <property type="match status" value="1"/>
</dbReference>
<dbReference type="InterPro" id="IPR036890">
    <property type="entry name" value="HATPase_C_sf"/>
</dbReference>
<evidence type="ECO:0000256" key="10">
    <source>
        <dbReference type="ARBA" id="ARBA00023012"/>
    </source>
</evidence>
<keyword evidence="8" id="KW-0067">ATP-binding</keyword>
<evidence type="ECO:0000256" key="3">
    <source>
        <dbReference type="ARBA" id="ARBA00022553"/>
    </source>
</evidence>
<evidence type="ECO:0000256" key="4">
    <source>
        <dbReference type="ARBA" id="ARBA00022679"/>
    </source>
</evidence>
<dbReference type="InterPro" id="IPR050640">
    <property type="entry name" value="Bact_2-comp_sensor_kinase"/>
</dbReference>
<evidence type="ECO:0000256" key="7">
    <source>
        <dbReference type="ARBA" id="ARBA00022777"/>
    </source>
</evidence>
<name>A0ABW0W0A1_9BACL</name>
<dbReference type="Proteomes" id="UP001596047">
    <property type="component" value="Unassembled WGS sequence"/>
</dbReference>
<evidence type="ECO:0000256" key="8">
    <source>
        <dbReference type="ARBA" id="ARBA00022840"/>
    </source>
</evidence>
<reference evidence="16" key="1">
    <citation type="journal article" date="2019" name="Int. J. Syst. Evol. Microbiol.">
        <title>The Global Catalogue of Microorganisms (GCM) 10K type strain sequencing project: providing services to taxonomists for standard genome sequencing and annotation.</title>
        <authorList>
            <consortium name="The Broad Institute Genomics Platform"/>
            <consortium name="The Broad Institute Genome Sequencing Center for Infectious Disease"/>
            <person name="Wu L."/>
            <person name="Ma J."/>
        </authorList>
    </citation>
    <scope>NUCLEOTIDE SEQUENCE [LARGE SCALE GENOMIC DNA]</scope>
    <source>
        <strain evidence="16">CGMCC 1.3240</strain>
    </source>
</reference>
<evidence type="ECO:0000256" key="6">
    <source>
        <dbReference type="ARBA" id="ARBA00022741"/>
    </source>
</evidence>
<gene>
    <name evidence="15" type="ORF">ACFPYJ_14880</name>
</gene>
<feature type="transmembrane region" description="Helical" evidence="12">
    <location>
        <begin position="295"/>
        <end position="314"/>
    </location>
</feature>
<comment type="subcellular location">
    <subcellularLocation>
        <location evidence="1">Cell membrane</location>
        <topology evidence="1">Multi-pass membrane protein</topology>
    </subcellularLocation>
</comment>
<evidence type="ECO:0000256" key="5">
    <source>
        <dbReference type="ARBA" id="ARBA00022692"/>
    </source>
</evidence>
<accession>A0ABW0W0A1</accession>
<keyword evidence="4 15" id="KW-0808">Transferase</keyword>
<evidence type="ECO:0000256" key="9">
    <source>
        <dbReference type="ARBA" id="ARBA00022989"/>
    </source>
</evidence>
<evidence type="ECO:0000256" key="2">
    <source>
        <dbReference type="ARBA" id="ARBA00022475"/>
    </source>
</evidence>
<dbReference type="RefSeq" id="WP_379188942.1">
    <property type="nucleotide sequence ID" value="NZ_JBHSOW010000049.1"/>
</dbReference>
<keyword evidence="3" id="KW-0597">Phosphoprotein</keyword>
<keyword evidence="16" id="KW-1185">Reference proteome</keyword>